<dbReference type="Proteomes" id="UP000267798">
    <property type="component" value="Unassembled WGS sequence"/>
</dbReference>
<comment type="caution">
    <text evidence="5">The sequence shown here is derived from an EMBL/GenBank/DDBJ whole genome shotgun (WGS) entry which is preliminary data.</text>
</comment>
<evidence type="ECO:0000256" key="1">
    <source>
        <dbReference type="ARBA" id="ARBA00004127"/>
    </source>
</evidence>
<dbReference type="Pfam" id="PF00892">
    <property type="entry name" value="EamA"/>
    <property type="match status" value="2"/>
</dbReference>
<accession>A0A3A6PAY9</accession>
<feature type="transmembrane region" description="Helical" evidence="3">
    <location>
        <begin position="242"/>
        <end position="263"/>
    </location>
</feature>
<dbReference type="Gene3D" id="1.10.3730.20">
    <property type="match status" value="1"/>
</dbReference>
<feature type="transmembrane region" description="Helical" evidence="3">
    <location>
        <begin position="37"/>
        <end position="55"/>
    </location>
</feature>
<evidence type="ECO:0000313" key="6">
    <source>
        <dbReference type="Proteomes" id="UP000267798"/>
    </source>
</evidence>
<name>A0A3A6PAY9_9BACL</name>
<feature type="domain" description="EamA" evidence="4">
    <location>
        <begin position="6"/>
        <end position="137"/>
    </location>
</feature>
<evidence type="ECO:0000313" key="5">
    <source>
        <dbReference type="EMBL" id="RJX36826.1"/>
    </source>
</evidence>
<sequence>MAPNYAVALVVIASVCYGLLATLTKTGLAGGMNVGQINGVQFIVGTMLLWGTAIWKCRQWHKPSSQAILKLLAVGTFMGMTSAFFNAAIGLVPASIAVVLLFQFVWIGVLYEWIFRRVAPDGKMLVAIMISIIGALFAADVFHGQLLQLPPMGILLGLGAAFSYAGTLYTSGRAATEVSPWLRGPIMATGGLAVIVLLYPPVDLLQGADWNGFWPLAALLGILGMLVPTLCLMFGTPPLSTGLTTVLGSSQLPVSVFMAWTVLDENVSGLQWLGVGLIIAGILAAQWKRTTHP</sequence>
<dbReference type="OrthoDB" id="3180815at2"/>
<dbReference type="InterPro" id="IPR037185">
    <property type="entry name" value="EmrE-like"/>
</dbReference>
<feature type="transmembrane region" description="Helical" evidence="3">
    <location>
        <begin position="212"/>
        <end position="235"/>
    </location>
</feature>
<dbReference type="InterPro" id="IPR000620">
    <property type="entry name" value="EamA_dom"/>
</dbReference>
<dbReference type="SUPFAM" id="SSF103481">
    <property type="entry name" value="Multidrug resistance efflux transporter EmrE"/>
    <property type="match status" value="2"/>
</dbReference>
<feature type="transmembrane region" description="Helical" evidence="3">
    <location>
        <begin position="269"/>
        <end position="287"/>
    </location>
</feature>
<feature type="transmembrane region" description="Helical" evidence="3">
    <location>
        <begin position="67"/>
        <end position="85"/>
    </location>
</feature>
<reference evidence="5 6" key="1">
    <citation type="submission" date="2018-09" db="EMBL/GenBank/DDBJ databases">
        <title>Paenibacillus aracenensis nov. sp. isolated from a cave in southern Spain.</title>
        <authorList>
            <person name="Jurado V."/>
            <person name="Gutierrez-Patricio S."/>
            <person name="Gonzalez-Pimentel J.L."/>
            <person name="Miller A.Z."/>
            <person name="Laiz L."/>
            <person name="Saiz-Jimenez C."/>
        </authorList>
    </citation>
    <scope>NUCLEOTIDE SEQUENCE [LARGE SCALE GENOMIC DNA]</scope>
    <source>
        <strain evidence="5 6">JCM 19203</strain>
    </source>
</reference>
<dbReference type="PANTHER" id="PTHR22911:SF137">
    <property type="entry name" value="SOLUTE CARRIER FAMILY 35 MEMBER G2-RELATED"/>
    <property type="match status" value="1"/>
</dbReference>
<keyword evidence="3" id="KW-0812">Transmembrane</keyword>
<proteinExistence type="inferred from homology"/>
<keyword evidence="3" id="KW-1133">Transmembrane helix</keyword>
<feature type="transmembrane region" description="Helical" evidence="3">
    <location>
        <begin position="149"/>
        <end position="169"/>
    </location>
</feature>
<organism evidence="5 6">
    <name type="scientific">Paenibacillus pinisoli</name>
    <dbReference type="NCBI Taxonomy" id="1276110"/>
    <lineage>
        <taxon>Bacteria</taxon>
        <taxon>Bacillati</taxon>
        <taxon>Bacillota</taxon>
        <taxon>Bacilli</taxon>
        <taxon>Bacillales</taxon>
        <taxon>Paenibacillaceae</taxon>
        <taxon>Paenibacillus</taxon>
    </lineage>
</organism>
<dbReference type="EMBL" id="QXQB01000008">
    <property type="protein sequence ID" value="RJX36826.1"/>
    <property type="molecule type" value="Genomic_DNA"/>
</dbReference>
<feature type="transmembrane region" description="Helical" evidence="3">
    <location>
        <begin position="181"/>
        <end position="200"/>
    </location>
</feature>
<comment type="similarity">
    <text evidence="2">Belongs to the EamA transporter family.</text>
</comment>
<feature type="domain" description="EamA" evidence="4">
    <location>
        <begin position="152"/>
        <end position="283"/>
    </location>
</feature>
<evidence type="ECO:0000256" key="2">
    <source>
        <dbReference type="ARBA" id="ARBA00007362"/>
    </source>
</evidence>
<feature type="transmembrane region" description="Helical" evidence="3">
    <location>
        <begin position="91"/>
        <end position="113"/>
    </location>
</feature>
<evidence type="ECO:0000256" key="3">
    <source>
        <dbReference type="SAM" id="Phobius"/>
    </source>
</evidence>
<dbReference type="AlphaFoldDB" id="A0A3A6PAY9"/>
<protein>
    <submittedName>
        <fullName evidence="5">DMT family transporter</fullName>
    </submittedName>
</protein>
<keyword evidence="6" id="KW-1185">Reference proteome</keyword>
<dbReference type="GO" id="GO:0016020">
    <property type="term" value="C:membrane"/>
    <property type="evidence" value="ECO:0007669"/>
    <property type="project" value="InterPro"/>
</dbReference>
<feature type="transmembrane region" description="Helical" evidence="3">
    <location>
        <begin position="125"/>
        <end position="143"/>
    </location>
</feature>
<dbReference type="RefSeq" id="WP_120114221.1">
    <property type="nucleotide sequence ID" value="NZ_QXQB01000008.1"/>
</dbReference>
<evidence type="ECO:0000259" key="4">
    <source>
        <dbReference type="Pfam" id="PF00892"/>
    </source>
</evidence>
<gene>
    <name evidence="5" type="ORF">D3P09_25265</name>
</gene>
<comment type="subcellular location">
    <subcellularLocation>
        <location evidence="1">Endomembrane system</location>
        <topology evidence="1">Multi-pass membrane protein</topology>
    </subcellularLocation>
</comment>
<keyword evidence="3" id="KW-0472">Membrane</keyword>
<dbReference type="PANTHER" id="PTHR22911">
    <property type="entry name" value="ACYL-MALONYL CONDENSING ENZYME-RELATED"/>
    <property type="match status" value="1"/>
</dbReference>